<reference evidence="2" key="1">
    <citation type="journal article" date="2022" name="Mol. Ecol. Resour.">
        <title>The genomes of chicory, endive, great burdock and yacon provide insights into Asteraceae palaeo-polyploidization history and plant inulin production.</title>
        <authorList>
            <person name="Fan W."/>
            <person name="Wang S."/>
            <person name="Wang H."/>
            <person name="Wang A."/>
            <person name="Jiang F."/>
            <person name="Liu H."/>
            <person name="Zhao H."/>
            <person name="Xu D."/>
            <person name="Zhang Y."/>
        </authorList>
    </citation>
    <scope>NUCLEOTIDE SEQUENCE [LARGE SCALE GENOMIC DNA]</scope>
    <source>
        <strain evidence="2">cv. Yunnan</strain>
    </source>
</reference>
<dbReference type="EMBL" id="CM042044">
    <property type="protein sequence ID" value="KAI3685958.1"/>
    <property type="molecule type" value="Genomic_DNA"/>
</dbReference>
<dbReference type="Proteomes" id="UP001056120">
    <property type="component" value="Linkage Group LG27"/>
</dbReference>
<keyword evidence="2" id="KW-1185">Reference proteome</keyword>
<accession>A0ACB8YKZ2</accession>
<name>A0ACB8YKZ2_9ASTR</name>
<organism evidence="1 2">
    <name type="scientific">Smallanthus sonchifolius</name>
    <dbReference type="NCBI Taxonomy" id="185202"/>
    <lineage>
        <taxon>Eukaryota</taxon>
        <taxon>Viridiplantae</taxon>
        <taxon>Streptophyta</taxon>
        <taxon>Embryophyta</taxon>
        <taxon>Tracheophyta</taxon>
        <taxon>Spermatophyta</taxon>
        <taxon>Magnoliopsida</taxon>
        <taxon>eudicotyledons</taxon>
        <taxon>Gunneridae</taxon>
        <taxon>Pentapetalae</taxon>
        <taxon>asterids</taxon>
        <taxon>campanulids</taxon>
        <taxon>Asterales</taxon>
        <taxon>Asteraceae</taxon>
        <taxon>Asteroideae</taxon>
        <taxon>Heliantheae alliance</taxon>
        <taxon>Millerieae</taxon>
        <taxon>Smallanthus</taxon>
    </lineage>
</organism>
<sequence>MTAKSLSYAERGDALLKRAEIKVKGSKRGRVESAIQDLVESVKLKGDNATAYWLLGECYEKKAMKDDAVDAYERAVRIDPDCVAARDALNRLG</sequence>
<proteinExistence type="predicted"/>
<comment type="caution">
    <text evidence="1">The sequence shown here is derived from an EMBL/GenBank/DDBJ whole genome shotgun (WGS) entry which is preliminary data.</text>
</comment>
<gene>
    <name evidence="1" type="ORF">L1987_79627</name>
</gene>
<evidence type="ECO:0000313" key="2">
    <source>
        <dbReference type="Proteomes" id="UP001056120"/>
    </source>
</evidence>
<evidence type="ECO:0000313" key="1">
    <source>
        <dbReference type="EMBL" id="KAI3685958.1"/>
    </source>
</evidence>
<protein>
    <submittedName>
        <fullName evidence="1">Uncharacterized protein</fullName>
    </submittedName>
</protein>
<reference evidence="1 2" key="2">
    <citation type="journal article" date="2022" name="Mol. Ecol. Resour.">
        <title>The genomes of chicory, endive, great burdock and yacon provide insights into Asteraceae paleo-polyploidization history and plant inulin production.</title>
        <authorList>
            <person name="Fan W."/>
            <person name="Wang S."/>
            <person name="Wang H."/>
            <person name="Wang A."/>
            <person name="Jiang F."/>
            <person name="Liu H."/>
            <person name="Zhao H."/>
            <person name="Xu D."/>
            <person name="Zhang Y."/>
        </authorList>
    </citation>
    <scope>NUCLEOTIDE SEQUENCE [LARGE SCALE GENOMIC DNA]</scope>
    <source>
        <strain evidence="2">cv. Yunnan</strain>
        <tissue evidence="1">Leaves</tissue>
    </source>
</reference>